<sequence length="749" mass="82239">MNPILPTFLPSLSLFSSFLLFSLFVTSASASGFDFQIPPEDLLLPSDAVSLLSFKSKADLDNKLLYTLNERFDYCQWQGVKCVQGRVVRLVLQSFGLRGTLAPNTVSQLDQLRILSLHNNSLEGPIPDLSRLFNLKSLFLGRNSFVGSFPPSILTLHRLQTLDLSYNKFTGPLPVRLSSLDRLITLRLEWNGFNGSIPPLNQSFLEVLNVTGNNLTGQIPVTPTLSRFNTSSFFWNPDLCGEIVNKACHSPVPFFETSNATPPPSIPSVQSAQSQDVLLSPVTHVKHKETGMILGLSVGAAVLVAGVLCFYVAARTQRSQTTSKQAMPQFETETNFSTASAMNDRVDGKGEFFAKVKESEEMPKTHKSGNLIFCEGEAELFNLEQLMRASAELLGRGTMGTTYKAVLCNQLIVTVKRLDATKTATTSSEVFDRHLGAVGALRHPNLVPVRAYFQAKGERLVVYDYQPNGSLYNLIHVGDAGWFCTSAKLCFNNNPSGCMCDFANAGNDAKEWTKSLPGCELNPNFSTLVDHSHRLCRNANLVVDVKPQSNSISRSISCIGVGGEGRGSRSARAKPLHWTSCLKIAEDLAQGIAYIHQASRLIHGNLKSSNVLLGAEFEACLTDYGLSALAEAYEDPDCSRYQAPETRKSSRNATQKSDVYAFGVLLLELLTGRHPAHHPFLEPTDMPEWVRVVREDDGGDSNQLGMLTEVASLCSTTSPEQRPAMWQVLKMILEIKESVMTEDSESSGF</sequence>
<dbReference type="InterPro" id="IPR011009">
    <property type="entry name" value="Kinase-like_dom_sf"/>
</dbReference>
<dbReference type="FunFam" id="3.80.10.10:FF:000722">
    <property type="entry name" value="Leucine-rich repeat receptor-like protein kinase"/>
    <property type="match status" value="1"/>
</dbReference>
<evidence type="ECO:0000256" key="3">
    <source>
        <dbReference type="ARBA" id="ARBA00022614"/>
    </source>
</evidence>
<dbReference type="Pfam" id="PF07714">
    <property type="entry name" value="PK_Tyr_Ser-Thr"/>
    <property type="match status" value="1"/>
</dbReference>
<dbReference type="AlphaFoldDB" id="A0A5D3CM27"/>
<dbReference type="FunFam" id="3.80.10.10:FF:002837">
    <property type="entry name" value="Probable inactive receptor kinase At5g67200"/>
    <property type="match status" value="1"/>
</dbReference>
<dbReference type="InterPro" id="IPR001611">
    <property type="entry name" value="Leu-rich_rpt"/>
</dbReference>
<dbReference type="InterPro" id="IPR000719">
    <property type="entry name" value="Prot_kinase_dom"/>
</dbReference>
<name>A0A5D3CM27_CUCMM</name>
<organism evidence="12 13">
    <name type="scientific">Cucumis melo var. makuwa</name>
    <name type="common">Oriental melon</name>
    <dbReference type="NCBI Taxonomy" id="1194695"/>
    <lineage>
        <taxon>Eukaryota</taxon>
        <taxon>Viridiplantae</taxon>
        <taxon>Streptophyta</taxon>
        <taxon>Embryophyta</taxon>
        <taxon>Tracheophyta</taxon>
        <taxon>Spermatophyta</taxon>
        <taxon>Magnoliopsida</taxon>
        <taxon>eudicotyledons</taxon>
        <taxon>Gunneridae</taxon>
        <taxon>Pentapetalae</taxon>
        <taxon>rosids</taxon>
        <taxon>fabids</taxon>
        <taxon>Cucurbitales</taxon>
        <taxon>Cucurbitaceae</taxon>
        <taxon>Benincaseae</taxon>
        <taxon>Cucumis</taxon>
    </lineage>
</organism>
<accession>A0A5D3CM27</accession>
<keyword evidence="5 10" id="KW-0732">Signal</keyword>
<dbReference type="Gene3D" id="3.80.10.10">
    <property type="entry name" value="Ribonuclease Inhibitor"/>
    <property type="match status" value="2"/>
</dbReference>
<reference evidence="12 13" key="1">
    <citation type="submission" date="2019-08" db="EMBL/GenBank/DDBJ databases">
        <title>Draft genome sequences of two oriental melons (Cucumis melo L. var makuwa).</title>
        <authorList>
            <person name="Kwon S.-Y."/>
        </authorList>
    </citation>
    <scope>NUCLEOTIDE SEQUENCE [LARGE SCALE GENOMIC DNA]</scope>
    <source>
        <strain evidence="13">cv. Chang Bougi</strain>
        <tissue evidence="12">Leaf</tissue>
    </source>
</reference>
<keyword evidence="12" id="KW-0675">Receptor</keyword>
<feature type="chain" id="PRO_5022730595" evidence="10">
    <location>
        <begin position="31"/>
        <end position="749"/>
    </location>
</feature>
<dbReference type="Proteomes" id="UP000321947">
    <property type="component" value="Unassembled WGS sequence"/>
</dbReference>
<dbReference type="EMBL" id="SSTD01010113">
    <property type="protein sequence ID" value="TYK12871.1"/>
    <property type="molecule type" value="Genomic_DNA"/>
</dbReference>
<dbReference type="PANTHER" id="PTHR48007:SF50">
    <property type="entry name" value="PROTEIN KINASE DOMAIN-CONTAINING PROTEIN"/>
    <property type="match status" value="1"/>
</dbReference>
<evidence type="ECO:0000259" key="11">
    <source>
        <dbReference type="PROSITE" id="PS50011"/>
    </source>
</evidence>
<keyword evidence="7 9" id="KW-1133">Transmembrane helix</keyword>
<gene>
    <name evidence="12" type="ORF">E5676_scaffold255G004630</name>
</gene>
<dbReference type="InterPro" id="IPR001245">
    <property type="entry name" value="Ser-Thr/Tyr_kinase_cat_dom"/>
</dbReference>
<evidence type="ECO:0000313" key="12">
    <source>
        <dbReference type="EMBL" id="TYK12871.1"/>
    </source>
</evidence>
<evidence type="ECO:0000256" key="7">
    <source>
        <dbReference type="ARBA" id="ARBA00022989"/>
    </source>
</evidence>
<feature type="transmembrane region" description="Helical" evidence="9">
    <location>
        <begin position="292"/>
        <end position="314"/>
    </location>
</feature>
<keyword evidence="4 9" id="KW-0812">Transmembrane</keyword>
<evidence type="ECO:0000256" key="8">
    <source>
        <dbReference type="ARBA" id="ARBA00023136"/>
    </source>
</evidence>
<comment type="subcellular location">
    <subcellularLocation>
        <location evidence="1">Membrane</location>
        <topology evidence="1">Single-pass membrane protein</topology>
    </subcellularLocation>
</comment>
<dbReference type="InterPro" id="IPR032675">
    <property type="entry name" value="LRR_dom_sf"/>
</dbReference>
<comment type="caution">
    <text evidence="12">The sequence shown here is derived from an EMBL/GenBank/DDBJ whole genome shotgun (WGS) entry which is preliminary data.</text>
</comment>
<evidence type="ECO:0000256" key="10">
    <source>
        <dbReference type="SAM" id="SignalP"/>
    </source>
</evidence>
<dbReference type="GO" id="GO:0016020">
    <property type="term" value="C:membrane"/>
    <property type="evidence" value="ECO:0007669"/>
    <property type="project" value="UniProtKB-SubCell"/>
</dbReference>
<dbReference type="GO" id="GO:0005524">
    <property type="term" value="F:ATP binding"/>
    <property type="evidence" value="ECO:0007669"/>
    <property type="project" value="InterPro"/>
</dbReference>
<evidence type="ECO:0000256" key="2">
    <source>
        <dbReference type="ARBA" id="ARBA00022553"/>
    </source>
</evidence>
<proteinExistence type="predicted"/>
<keyword evidence="8 9" id="KW-0472">Membrane</keyword>
<dbReference type="GO" id="GO:0004672">
    <property type="term" value="F:protein kinase activity"/>
    <property type="evidence" value="ECO:0007669"/>
    <property type="project" value="InterPro"/>
</dbReference>
<keyword evidence="2" id="KW-0597">Phosphoprotein</keyword>
<dbReference type="PROSITE" id="PS50011">
    <property type="entry name" value="PROTEIN_KINASE_DOM"/>
    <property type="match status" value="1"/>
</dbReference>
<keyword evidence="3" id="KW-0433">Leucine-rich repeat</keyword>
<keyword evidence="12" id="KW-0418">Kinase</keyword>
<keyword evidence="6" id="KW-0677">Repeat</keyword>
<evidence type="ECO:0000256" key="5">
    <source>
        <dbReference type="ARBA" id="ARBA00022729"/>
    </source>
</evidence>
<keyword evidence="12" id="KW-0808">Transferase</keyword>
<feature type="signal peptide" evidence="10">
    <location>
        <begin position="1"/>
        <end position="30"/>
    </location>
</feature>
<evidence type="ECO:0000313" key="13">
    <source>
        <dbReference type="Proteomes" id="UP000321947"/>
    </source>
</evidence>
<evidence type="ECO:0000256" key="9">
    <source>
        <dbReference type="SAM" id="Phobius"/>
    </source>
</evidence>
<dbReference type="PROSITE" id="PS51450">
    <property type="entry name" value="LRR"/>
    <property type="match status" value="1"/>
</dbReference>
<dbReference type="Gene3D" id="1.10.510.10">
    <property type="entry name" value="Transferase(Phosphotransferase) domain 1"/>
    <property type="match status" value="1"/>
</dbReference>
<dbReference type="PANTHER" id="PTHR48007">
    <property type="entry name" value="LEUCINE-RICH REPEAT RECEPTOR-LIKE PROTEIN KINASE PXC1"/>
    <property type="match status" value="1"/>
</dbReference>
<dbReference type="SUPFAM" id="SSF52058">
    <property type="entry name" value="L domain-like"/>
    <property type="match status" value="1"/>
</dbReference>
<evidence type="ECO:0000256" key="6">
    <source>
        <dbReference type="ARBA" id="ARBA00022737"/>
    </source>
</evidence>
<dbReference type="InterPro" id="IPR046959">
    <property type="entry name" value="PRK1-6/SRF4-like"/>
</dbReference>
<evidence type="ECO:0000256" key="1">
    <source>
        <dbReference type="ARBA" id="ARBA00004167"/>
    </source>
</evidence>
<dbReference type="Gene3D" id="3.30.200.20">
    <property type="entry name" value="Phosphorylase Kinase, domain 1"/>
    <property type="match status" value="1"/>
</dbReference>
<dbReference type="SUPFAM" id="SSF56112">
    <property type="entry name" value="Protein kinase-like (PK-like)"/>
    <property type="match status" value="1"/>
</dbReference>
<protein>
    <submittedName>
        <fullName evidence="12">Putative inactive receptor kinase</fullName>
    </submittedName>
</protein>
<feature type="domain" description="Protein kinase" evidence="11">
    <location>
        <begin position="388"/>
        <end position="740"/>
    </location>
</feature>
<evidence type="ECO:0000256" key="4">
    <source>
        <dbReference type="ARBA" id="ARBA00022692"/>
    </source>
</evidence>
<dbReference type="Pfam" id="PF00560">
    <property type="entry name" value="LRR_1"/>
    <property type="match status" value="2"/>
</dbReference>